<organism evidence="5">
    <name type="scientific">Caenorhabditis brenneri</name>
    <name type="common">Nematode worm</name>
    <dbReference type="NCBI Taxonomy" id="135651"/>
    <lineage>
        <taxon>Eukaryota</taxon>
        <taxon>Metazoa</taxon>
        <taxon>Ecdysozoa</taxon>
        <taxon>Nematoda</taxon>
        <taxon>Chromadorea</taxon>
        <taxon>Rhabditida</taxon>
        <taxon>Rhabditina</taxon>
        <taxon>Rhabditomorpha</taxon>
        <taxon>Rhabditoidea</taxon>
        <taxon>Rhabditidae</taxon>
        <taxon>Peloderinae</taxon>
        <taxon>Caenorhabditis</taxon>
    </lineage>
</organism>
<feature type="coiled-coil region" evidence="1">
    <location>
        <begin position="198"/>
        <end position="225"/>
    </location>
</feature>
<dbReference type="InterPro" id="IPR036872">
    <property type="entry name" value="CH_dom_sf"/>
</dbReference>
<keyword evidence="5" id="KW-1185">Reference proteome</keyword>
<gene>
    <name evidence="4" type="ORF">CAEBREN_14354</name>
</gene>
<evidence type="ECO:0000256" key="1">
    <source>
        <dbReference type="SAM" id="Coils"/>
    </source>
</evidence>
<keyword evidence="1" id="KW-0175">Coiled coil</keyword>
<evidence type="ECO:0000256" key="2">
    <source>
        <dbReference type="SAM" id="MobiDB-lite"/>
    </source>
</evidence>
<dbReference type="Gene3D" id="1.10.418.10">
    <property type="entry name" value="Calponin-like domain"/>
    <property type="match status" value="1"/>
</dbReference>
<protein>
    <recommendedName>
        <fullName evidence="3">Calponin-homology (CH) domain-containing protein</fullName>
    </recommendedName>
</protein>
<reference evidence="5" key="1">
    <citation type="submission" date="2011-07" db="EMBL/GenBank/DDBJ databases">
        <authorList>
            <consortium name="Caenorhabditis brenneri Sequencing and Analysis Consortium"/>
            <person name="Wilson R.K."/>
        </authorList>
    </citation>
    <scope>NUCLEOTIDE SEQUENCE [LARGE SCALE GENOMIC DNA]</scope>
    <source>
        <strain evidence="5">PB2801</strain>
    </source>
</reference>
<dbReference type="OrthoDB" id="10017054at2759"/>
<dbReference type="PROSITE" id="PS50021">
    <property type="entry name" value="CH"/>
    <property type="match status" value="1"/>
</dbReference>
<feature type="compositionally biased region" description="Basic and acidic residues" evidence="2">
    <location>
        <begin position="96"/>
        <end position="109"/>
    </location>
</feature>
<dbReference type="HOGENOM" id="CLU_588266_0_0_1"/>
<accession>G0MEJ7</accession>
<dbReference type="InterPro" id="IPR001715">
    <property type="entry name" value="CH_dom"/>
</dbReference>
<dbReference type="FunCoup" id="G0MEJ7">
    <property type="interactions" value="8"/>
</dbReference>
<proteinExistence type="predicted"/>
<dbReference type="STRING" id="135651.G0MEJ7"/>
<feature type="compositionally biased region" description="Low complexity" evidence="2">
    <location>
        <begin position="171"/>
        <end position="187"/>
    </location>
</feature>
<dbReference type="Pfam" id="PF00307">
    <property type="entry name" value="CH"/>
    <property type="match status" value="1"/>
</dbReference>
<evidence type="ECO:0000259" key="3">
    <source>
        <dbReference type="PROSITE" id="PS50021"/>
    </source>
</evidence>
<evidence type="ECO:0000313" key="5">
    <source>
        <dbReference type="Proteomes" id="UP000008068"/>
    </source>
</evidence>
<sequence>MSLFSRSLNRFTGTASETGPPVNEQNITYRKKLSTVSTSLKGDDGPVAESPRNLYTRPNVVPLRRKVFDESDGAMISTSSGQTPVELKAAEIRRMNSKKEASLKKEENHAPPPPPIEGTSATLAPQTSKTNQKKSRTSTSSLASVFRSRASSPIERMRKFIGRSSSKQPKEISAPSPPSTSTSSEPIPNEQQFLVQELEKVRYQLAQTQLELSEQNKKLNKVQMVSCSQQSEPILITNIGTMTEEIVEEKKRNNVDKENMHPDVICIEDSETSKIQNLKQEIAALKKENAEQKEDFRRTRKDFILILKEAVLRKDEAEHKLETISKSISDEDDWVTLMSQHRHALRRNVLLMWVQKKLEPYSDQLTVSNFSSDWTDCRAFCALLYDLFPQTMPDVTVSPIVGDCISRCRRTFQFLEIPFDERALGIATSPSQMTDSGADDSSSVSSVYNGLTDWRYVMNTVFVLYKRGVLQK</sequence>
<dbReference type="InParanoid" id="G0MEJ7"/>
<dbReference type="AlphaFoldDB" id="G0MEJ7"/>
<feature type="region of interest" description="Disordered" evidence="2">
    <location>
        <begin position="37"/>
        <end position="56"/>
    </location>
</feature>
<dbReference type="SMART" id="SM00033">
    <property type="entry name" value="CH"/>
    <property type="match status" value="1"/>
</dbReference>
<feature type="coiled-coil region" evidence="1">
    <location>
        <begin position="268"/>
        <end position="327"/>
    </location>
</feature>
<feature type="compositionally biased region" description="Polar residues" evidence="2">
    <location>
        <begin position="119"/>
        <end position="130"/>
    </location>
</feature>
<feature type="region of interest" description="Disordered" evidence="2">
    <location>
        <begin position="1"/>
        <end position="24"/>
    </location>
</feature>
<dbReference type="OMA" id="DCRAFCA"/>
<name>G0MEJ7_CAEBE</name>
<dbReference type="Proteomes" id="UP000008068">
    <property type="component" value="Unassembled WGS sequence"/>
</dbReference>
<dbReference type="EMBL" id="GL379791">
    <property type="protein sequence ID" value="EGT52225.1"/>
    <property type="molecule type" value="Genomic_DNA"/>
</dbReference>
<dbReference type="eggNOG" id="ENOG502R6B8">
    <property type="taxonomic scope" value="Eukaryota"/>
</dbReference>
<dbReference type="SUPFAM" id="SSF47576">
    <property type="entry name" value="Calponin-homology domain, CH-domain"/>
    <property type="match status" value="1"/>
</dbReference>
<feature type="region of interest" description="Disordered" evidence="2">
    <location>
        <begin position="96"/>
        <end position="187"/>
    </location>
</feature>
<feature type="domain" description="Calponin-homology (CH)" evidence="3">
    <location>
        <begin position="344"/>
        <end position="469"/>
    </location>
</feature>
<evidence type="ECO:0000313" key="4">
    <source>
        <dbReference type="EMBL" id="EGT52225.1"/>
    </source>
</evidence>